<dbReference type="PROSITE" id="PS50102">
    <property type="entry name" value="RRM"/>
    <property type="match status" value="1"/>
</dbReference>
<dbReference type="HOGENOM" id="CLU_287712_0_0_1"/>
<dbReference type="InParanoid" id="A0A0C3HMZ7"/>
<keyword evidence="5" id="KW-1185">Reference proteome</keyword>
<feature type="compositionally biased region" description="Basic and acidic residues" evidence="2">
    <location>
        <begin position="675"/>
        <end position="692"/>
    </location>
</feature>
<feature type="domain" description="RRM" evidence="3">
    <location>
        <begin position="467"/>
        <end position="544"/>
    </location>
</feature>
<feature type="compositionally biased region" description="Basic residues" evidence="2">
    <location>
        <begin position="840"/>
        <end position="852"/>
    </location>
</feature>
<dbReference type="AlphaFoldDB" id="A0A0C3HMZ7"/>
<dbReference type="OrthoDB" id="3941926at2759"/>
<protein>
    <recommendedName>
        <fullName evidence="3">RRM domain-containing protein</fullName>
    </recommendedName>
</protein>
<feature type="region of interest" description="Disordered" evidence="2">
    <location>
        <begin position="665"/>
        <end position="692"/>
    </location>
</feature>
<evidence type="ECO:0000313" key="5">
    <source>
        <dbReference type="Proteomes" id="UP000054321"/>
    </source>
</evidence>
<feature type="compositionally biased region" description="Polar residues" evidence="2">
    <location>
        <begin position="320"/>
        <end position="332"/>
    </location>
</feature>
<evidence type="ECO:0000256" key="2">
    <source>
        <dbReference type="SAM" id="MobiDB-lite"/>
    </source>
</evidence>
<reference evidence="4 5" key="1">
    <citation type="submission" date="2014-04" db="EMBL/GenBank/DDBJ databases">
        <authorList>
            <consortium name="DOE Joint Genome Institute"/>
            <person name="Kuo A."/>
            <person name="Martino E."/>
            <person name="Perotto S."/>
            <person name="Kohler A."/>
            <person name="Nagy L.G."/>
            <person name="Floudas D."/>
            <person name="Copeland A."/>
            <person name="Barry K.W."/>
            <person name="Cichocki N."/>
            <person name="Veneault-Fourrey C."/>
            <person name="LaButti K."/>
            <person name="Lindquist E.A."/>
            <person name="Lipzen A."/>
            <person name="Lundell T."/>
            <person name="Morin E."/>
            <person name="Murat C."/>
            <person name="Sun H."/>
            <person name="Tunlid A."/>
            <person name="Henrissat B."/>
            <person name="Grigoriev I.V."/>
            <person name="Hibbett D.S."/>
            <person name="Martin F."/>
            <person name="Nordberg H.P."/>
            <person name="Cantor M.N."/>
            <person name="Hua S.X."/>
        </authorList>
    </citation>
    <scope>NUCLEOTIDE SEQUENCE [LARGE SCALE GENOMIC DNA]</scope>
    <source>
        <strain evidence="4 5">Zn</strain>
    </source>
</reference>
<evidence type="ECO:0000313" key="4">
    <source>
        <dbReference type="EMBL" id="KIN04410.1"/>
    </source>
</evidence>
<dbReference type="InterPro" id="IPR000504">
    <property type="entry name" value="RRM_dom"/>
</dbReference>
<feature type="compositionally biased region" description="Low complexity" evidence="2">
    <location>
        <begin position="553"/>
        <end position="566"/>
    </location>
</feature>
<dbReference type="Gene3D" id="3.30.70.330">
    <property type="match status" value="1"/>
</dbReference>
<accession>A0A0C3HMZ7</accession>
<feature type="compositionally biased region" description="Polar residues" evidence="2">
    <location>
        <begin position="861"/>
        <end position="920"/>
    </location>
</feature>
<dbReference type="SUPFAM" id="SSF54928">
    <property type="entry name" value="RNA-binding domain, RBD"/>
    <property type="match status" value="1"/>
</dbReference>
<dbReference type="STRING" id="913774.A0A0C3HMZ7"/>
<feature type="region of interest" description="Disordered" evidence="2">
    <location>
        <begin position="381"/>
        <end position="439"/>
    </location>
</feature>
<gene>
    <name evidence="4" type="ORF">OIDMADRAFT_142305</name>
</gene>
<feature type="compositionally biased region" description="Polar residues" evidence="2">
    <location>
        <begin position="608"/>
        <end position="618"/>
    </location>
</feature>
<feature type="region of interest" description="Disordered" evidence="2">
    <location>
        <begin position="313"/>
        <end position="332"/>
    </location>
</feature>
<keyword evidence="1" id="KW-0694">RNA-binding</keyword>
<feature type="region of interest" description="Disordered" evidence="2">
    <location>
        <begin position="599"/>
        <end position="625"/>
    </location>
</feature>
<evidence type="ECO:0000256" key="1">
    <source>
        <dbReference type="PROSITE-ProRule" id="PRU00176"/>
    </source>
</evidence>
<feature type="region of interest" description="Disordered" evidence="2">
    <location>
        <begin position="828"/>
        <end position="938"/>
    </location>
</feature>
<evidence type="ECO:0000259" key="3">
    <source>
        <dbReference type="PROSITE" id="PS50102"/>
    </source>
</evidence>
<feature type="compositionally biased region" description="Basic and acidic residues" evidence="2">
    <location>
        <begin position="404"/>
        <end position="417"/>
    </location>
</feature>
<sequence length="1070" mass="118195">MSTFGPLAAHAAPYLKLALPAKFYNVPADAPAVFSTRNGIRAKRLLCIPPPAPIVRSDFDQEVKRMAALLRKELPQVAGLIRNPGSWKDLYYFFDAVDLWVEGAVFLYYVISHISKDNEIAQESYRRMQQNAMIFHYAGNWVTNNADRIATLPPETDFIALFGHSQKADICRFGVYELDVMKEALRFHHARLREKYDAMVKQQCIDPLQQPASHPSQAIQHAHASAMHHPQSLASLPLAINLENQHQNKLGPTLPVANSHLQTYAQFIETQRTMTSATSNPPTASCSLYQEHKDQQLGSRSCGYSDGATCSGPYRPGDNPSHSGQSHGSAHDQQLINTASHKSPPRSVPQVVQPIYVHNSQCTSPPHIREAAINSRTFYDTQTSQRGVSNDARWWNDGYQVPGRESHSTHEPLEKSDSGPGSTNNHQRSRSIPFEGHPNAKIYGKTSTFYYNRETMDHKSEYYKNNRTVYVNGASVEMFLSHALKDMMSEAGTVESISYLYTNPYLGPSFVTFTEESAVQPAVSRFNGYATPSGRVMEVKPSDKGRFSRDRSGSQSSQAYNSNYYGRGSHRNFRKNSIPTRQYSRSHQMEDSFTLQDNSADAHKNRSGNRSPLPTGFQSHLKESPPYTVPIPVEQLHSSISEILQHQSALDRLRATQMPLDPIDNCFGGNRKSNGSHERSLSNKKENVPMKEDSQGIIPVNTLKKEQVDTFLKESKHSHYKDREGLAQQNSVSNTAEVIPVTSNSMNDLIEALRASVRQKSLVVPLNMNKSNVESNNYEKQYVKDPTVSGDLLTSTVESTPESERVLTIASSEGRSACDISIMTIGPSKESLPVKGKGNNPKKLKKSKKKQANIRSGDGGDNTSSPTLTDTTEYKSATTSLSEISSRNHSFTSARSTVSLSTTNDSSIEPTLQSTPTAATKDSKSGSCGSSNSFTTPQQPVLCNQHQAITPETYTPINKILSSEALNPDPTHVSCTDDVNFLSTPVASLREQEEWPALEHTKKTASRIADGRCLAIATGPPITGPGTSNGGKISNAIIPVLPLNMMPRPRNSSEIPESNTWPRVRKCIGK</sequence>
<proteinExistence type="predicted"/>
<dbReference type="EMBL" id="KN832872">
    <property type="protein sequence ID" value="KIN04410.1"/>
    <property type="molecule type" value="Genomic_DNA"/>
</dbReference>
<organism evidence="4 5">
    <name type="scientific">Oidiodendron maius (strain Zn)</name>
    <dbReference type="NCBI Taxonomy" id="913774"/>
    <lineage>
        <taxon>Eukaryota</taxon>
        <taxon>Fungi</taxon>
        <taxon>Dikarya</taxon>
        <taxon>Ascomycota</taxon>
        <taxon>Pezizomycotina</taxon>
        <taxon>Leotiomycetes</taxon>
        <taxon>Leotiomycetes incertae sedis</taxon>
        <taxon>Myxotrichaceae</taxon>
        <taxon>Oidiodendron</taxon>
    </lineage>
</organism>
<feature type="compositionally biased region" description="Basic and acidic residues" evidence="2">
    <location>
        <begin position="537"/>
        <end position="552"/>
    </location>
</feature>
<reference evidence="5" key="2">
    <citation type="submission" date="2015-01" db="EMBL/GenBank/DDBJ databases">
        <title>Evolutionary Origins and Diversification of the Mycorrhizal Mutualists.</title>
        <authorList>
            <consortium name="DOE Joint Genome Institute"/>
            <consortium name="Mycorrhizal Genomics Consortium"/>
            <person name="Kohler A."/>
            <person name="Kuo A."/>
            <person name="Nagy L.G."/>
            <person name="Floudas D."/>
            <person name="Copeland A."/>
            <person name="Barry K.W."/>
            <person name="Cichocki N."/>
            <person name="Veneault-Fourrey C."/>
            <person name="LaButti K."/>
            <person name="Lindquist E.A."/>
            <person name="Lipzen A."/>
            <person name="Lundell T."/>
            <person name="Morin E."/>
            <person name="Murat C."/>
            <person name="Riley R."/>
            <person name="Ohm R."/>
            <person name="Sun H."/>
            <person name="Tunlid A."/>
            <person name="Henrissat B."/>
            <person name="Grigoriev I.V."/>
            <person name="Hibbett D.S."/>
            <person name="Martin F."/>
        </authorList>
    </citation>
    <scope>NUCLEOTIDE SEQUENCE [LARGE SCALE GENOMIC DNA]</scope>
    <source>
        <strain evidence="5">Zn</strain>
    </source>
</reference>
<dbReference type="InterPro" id="IPR035979">
    <property type="entry name" value="RBD_domain_sf"/>
</dbReference>
<dbReference type="Proteomes" id="UP000054321">
    <property type="component" value="Unassembled WGS sequence"/>
</dbReference>
<dbReference type="GO" id="GO:0003723">
    <property type="term" value="F:RNA binding"/>
    <property type="evidence" value="ECO:0007669"/>
    <property type="project" value="UniProtKB-UniRule"/>
</dbReference>
<dbReference type="InterPro" id="IPR012677">
    <property type="entry name" value="Nucleotide-bd_a/b_plait_sf"/>
</dbReference>
<feature type="region of interest" description="Disordered" evidence="2">
    <location>
        <begin position="530"/>
        <end position="575"/>
    </location>
</feature>
<name>A0A0C3HMZ7_OIDMZ</name>